<protein>
    <recommendedName>
        <fullName evidence="7">G-protein coupled receptors family 1 profile domain-containing protein</fullName>
    </recommendedName>
</protein>
<feature type="domain" description="G-protein coupled receptors family 1 profile" evidence="7">
    <location>
        <begin position="326"/>
        <end position="563"/>
    </location>
</feature>
<dbReference type="InterPro" id="IPR000276">
    <property type="entry name" value="GPCR_Rhodpsn"/>
</dbReference>
<keyword evidence="4 6" id="KW-1133">Transmembrane helix</keyword>
<feature type="transmembrane region" description="Helical" evidence="6">
    <location>
        <begin position="346"/>
        <end position="375"/>
    </location>
</feature>
<feature type="transmembrane region" description="Helical" evidence="6">
    <location>
        <begin position="232"/>
        <end position="256"/>
    </location>
</feature>
<feature type="transmembrane region" description="Helical" evidence="6">
    <location>
        <begin position="512"/>
        <end position="535"/>
    </location>
</feature>
<feature type="transmembrane region" description="Helical" evidence="6">
    <location>
        <begin position="824"/>
        <end position="846"/>
    </location>
</feature>
<evidence type="ECO:0000256" key="5">
    <source>
        <dbReference type="ARBA" id="ARBA00023136"/>
    </source>
</evidence>
<comment type="subcellular location">
    <subcellularLocation>
        <location evidence="1">Cell membrane</location>
        <topology evidence="1">Multi-pass membrane protein</topology>
    </subcellularLocation>
</comment>
<dbReference type="GO" id="GO:0005886">
    <property type="term" value="C:plasma membrane"/>
    <property type="evidence" value="ECO:0007669"/>
    <property type="project" value="UniProtKB-SubCell"/>
</dbReference>
<feature type="transmembrane region" description="Helical" evidence="6">
    <location>
        <begin position="178"/>
        <end position="198"/>
    </location>
</feature>
<gene>
    <name evidence="8" type="ORF">PMEA_00016300</name>
</gene>
<evidence type="ECO:0000313" key="8">
    <source>
        <dbReference type="EMBL" id="CAH3135615.1"/>
    </source>
</evidence>
<feature type="transmembrane region" description="Helical" evidence="6">
    <location>
        <begin position="31"/>
        <end position="55"/>
    </location>
</feature>
<feature type="transmembrane region" description="Helical" evidence="6">
    <location>
        <begin position="387"/>
        <end position="407"/>
    </location>
</feature>
<feature type="transmembrane region" description="Helical" evidence="6">
    <location>
        <begin position="454"/>
        <end position="476"/>
    </location>
</feature>
<name>A0AAU9X3C2_9CNID</name>
<feature type="transmembrane region" description="Helical" evidence="6">
    <location>
        <begin position="149"/>
        <end position="166"/>
    </location>
</feature>
<dbReference type="Proteomes" id="UP001159428">
    <property type="component" value="Unassembled WGS sequence"/>
</dbReference>
<accession>A0AAU9X3C2</accession>
<feature type="transmembrane region" description="Helical" evidence="6">
    <location>
        <begin position="740"/>
        <end position="759"/>
    </location>
</feature>
<dbReference type="PANTHER" id="PTHR22750">
    <property type="entry name" value="G-PROTEIN COUPLED RECEPTOR"/>
    <property type="match status" value="1"/>
</dbReference>
<dbReference type="EMBL" id="CALNXJ010000029">
    <property type="protein sequence ID" value="CAH3135615.1"/>
    <property type="molecule type" value="Genomic_DNA"/>
</dbReference>
<comment type="caution">
    <text evidence="8">The sequence shown here is derived from an EMBL/GenBank/DDBJ whole genome shotgun (WGS) entry which is preliminary data.</text>
</comment>
<keyword evidence="3 6" id="KW-0812">Transmembrane</keyword>
<dbReference type="GO" id="GO:0004930">
    <property type="term" value="F:G protein-coupled receptor activity"/>
    <property type="evidence" value="ECO:0007669"/>
    <property type="project" value="InterPro"/>
</dbReference>
<dbReference type="Gene3D" id="1.20.1070.10">
    <property type="entry name" value="Rhodopsin 7-helix transmembrane proteins"/>
    <property type="match status" value="3"/>
</dbReference>
<dbReference type="CDD" id="cd00637">
    <property type="entry name" value="7tm_classA_rhodopsin-like"/>
    <property type="match status" value="3"/>
</dbReference>
<keyword evidence="5 6" id="KW-0472">Membrane</keyword>
<evidence type="ECO:0000256" key="3">
    <source>
        <dbReference type="ARBA" id="ARBA00022692"/>
    </source>
</evidence>
<feature type="transmembrane region" description="Helical" evidence="6">
    <location>
        <begin position="593"/>
        <end position="617"/>
    </location>
</feature>
<feature type="transmembrane region" description="Helical" evidence="6">
    <location>
        <begin position="629"/>
        <end position="655"/>
    </location>
</feature>
<dbReference type="AlphaFoldDB" id="A0AAU9X3C2"/>
<dbReference type="SUPFAM" id="SSF81321">
    <property type="entry name" value="Family A G protein-coupled receptor-like"/>
    <property type="match status" value="3"/>
</dbReference>
<feature type="transmembrane region" description="Helical" evidence="6">
    <location>
        <begin position="306"/>
        <end position="334"/>
    </location>
</feature>
<keyword evidence="9" id="KW-1185">Reference proteome</keyword>
<evidence type="ECO:0000256" key="1">
    <source>
        <dbReference type="ARBA" id="ARBA00004651"/>
    </source>
</evidence>
<evidence type="ECO:0000313" key="9">
    <source>
        <dbReference type="Proteomes" id="UP001159428"/>
    </source>
</evidence>
<organism evidence="8 9">
    <name type="scientific">Pocillopora meandrina</name>
    <dbReference type="NCBI Taxonomy" id="46732"/>
    <lineage>
        <taxon>Eukaryota</taxon>
        <taxon>Metazoa</taxon>
        <taxon>Cnidaria</taxon>
        <taxon>Anthozoa</taxon>
        <taxon>Hexacorallia</taxon>
        <taxon>Scleractinia</taxon>
        <taxon>Astrocoeniina</taxon>
        <taxon>Pocilloporidae</taxon>
        <taxon>Pocillopora</taxon>
    </lineage>
</organism>
<evidence type="ECO:0000256" key="2">
    <source>
        <dbReference type="ARBA" id="ARBA00022475"/>
    </source>
</evidence>
<dbReference type="PRINTS" id="PR00237">
    <property type="entry name" value="GPCRRHODOPSN"/>
</dbReference>
<reference evidence="8 9" key="1">
    <citation type="submission" date="2022-05" db="EMBL/GenBank/DDBJ databases">
        <authorList>
            <consortium name="Genoscope - CEA"/>
            <person name="William W."/>
        </authorList>
    </citation>
    <scope>NUCLEOTIDE SEQUENCE [LARGE SCALE GENOMIC DNA]</scope>
</reference>
<feature type="transmembrane region" description="Helical" evidence="6">
    <location>
        <begin position="67"/>
        <end position="94"/>
    </location>
</feature>
<sequence length="857" mass="97154">MVNFSLTSFINTTNITRREGDRDVSSMADSMIMIIINTITFPCTVILNVLVIKAVKTTPRLRTNSNILLACLAVTDALTGLLCQPLFILWRIFLVFGLSNSETAKISFISSLLVTLVSSYLHLMLVTFERLIAIKLTMQYSNIMIEKNMKIAVLVVWIIAFIYGILRGMKKELAARSLTGLLTISCILFLTFANLIMYRETARHKDKIKTQHLPQEDVERFLKENKALKTTLFVVGAVLVCLLPVGFFFIVVVTGLHDIFPINVQLMQTCAMLNSLVNPLIYCWRQKEMRNVIFGMRTQAVHVPSVAGSMVIIIMNTITCPFTVVLNVLVIKAVKTTPRLRTNSNILLSCLAVTDVLTGLFTQPFFILWQIFLLLGLSDSKTLENCFILSVIVLQIASYLHLMLVTFERLIAIKFTMKYSNIITDNNVKIAVLVVWIIAFMNGVLRGMEMVKVALSLAGLLTLSCILFLAFGYCIIYRETRRHQEKIKNEQLPQEEKERFAKENKALKTTMFVVGAVVICLLPLFVWIFIIATGLESTIIFPMNKPLVFTCGMLNPLVNPLIYCWRQKEMRKNILKMCMRDQPCYVSSMADSIIIIIINTITFPCTVILNVLVIKAVKTTSRLRTNNNILLACLAVTDALTGLLGQPLFILWRIFLTFGLSNSETVGISFISSLLTTLVASYFHLMLVTFERLIAIKFTMQYSKIITEKNMKIAVVVVWIIASIYGVLRGMKKVLATRSFTGLLTISCILFLTFAYLIMYRETARHKEKIKTQQLPQEDVERFLKENKALKTTLFVVGAVLVFLLPVGFFFIFIVTGLYDIFPINLPSILTCAMLNSLVNPLIYCWRQKEMRNVILE</sequence>
<feature type="transmembrane region" description="Helical" evidence="6">
    <location>
        <begin position="106"/>
        <end position="128"/>
    </location>
</feature>
<proteinExistence type="predicted"/>
<feature type="transmembrane region" description="Helical" evidence="6">
    <location>
        <begin position="428"/>
        <end position="448"/>
    </location>
</feature>
<feature type="transmembrane region" description="Helical" evidence="6">
    <location>
        <begin position="794"/>
        <end position="818"/>
    </location>
</feature>
<evidence type="ECO:0000259" key="7">
    <source>
        <dbReference type="PROSITE" id="PS50262"/>
    </source>
</evidence>
<feature type="domain" description="G-protein coupled receptors family 1 profile" evidence="7">
    <location>
        <begin position="609"/>
        <end position="844"/>
    </location>
</feature>
<dbReference type="SMART" id="SM01381">
    <property type="entry name" value="7TM_GPCR_Srsx"/>
    <property type="match status" value="1"/>
</dbReference>
<evidence type="ECO:0000256" key="6">
    <source>
        <dbReference type="SAM" id="Phobius"/>
    </source>
</evidence>
<evidence type="ECO:0000256" key="4">
    <source>
        <dbReference type="ARBA" id="ARBA00022989"/>
    </source>
</evidence>
<feature type="domain" description="G-protein coupled receptors family 1 profile" evidence="7">
    <location>
        <begin position="47"/>
        <end position="282"/>
    </location>
</feature>
<dbReference type="Pfam" id="PF00001">
    <property type="entry name" value="7tm_1"/>
    <property type="match status" value="4"/>
</dbReference>
<keyword evidence="2" id="KW-1003">Cell membrane</keyword>
<feature type="transmembrane region" description="Helical" evidence="6">
    <location>
        <begin position="711"/>
        <end position="728"/>
    </location>
</feature>
<dbReference type="PROSITE" id="PS50262">
    <property type="entry name" value="G_PROTEIN_RECEP_F1_2"/>
    <property type="match status" value="3"/>
</dbReference>
<dbReference type="InterPro" id="IPR017452">
    <property type="entry name" value="GPCR_Rhodpsn_7TM"/>
</dbReference>
<feature type="transmembrane region" description="Helical" evidence="6">
    <location>
        <begin position="667"/>
        <end position="690"/>
    </location>
</feature>